<sequence>MTIDLNTMLAILAMAVATIATRQAGLLVGRLLRLSPQAEDILAAIPPSVLMAVVAPTAFATGWAETAGCAVVALAATRLPLLPAAAAGVLAVALLRAYGL</sequence>
<keyword evidence="1" id="KW-1133">Transmembrane helix</keyword>
<dbReference type="AlphaFoldDB" id="A0A4S8Q2E2"/>
<name>A0A4S8Q2E2_9HYPH</name>
<evidence type="ECO:0000313" key="3">
    <source>
        <dbReference type="Proteomes" id="UP000307378"/>
    </source>
</evidence>
<accession>A0A4S8Q2E2</accession>
<comment type="caution">
    <text evidence="2">The sequence shown here is derived from an EMBL/GenBank/DDBJ whole genome shotgun (WGS) entry which is preliminary data.</text>
</comment>
<feature type="transmembrane region" description="Helical" evidence="1">
    <location>
        <begin position="48"/>
        <end position="74"/>
    </location>
</feature>
<reference evidence="2 3" key="1">
    <citation type="submission" date="2019-04" db="EMBL/GenBank/DDBJ databases">
        <title>genome sequence of strain W3.</title>
        <authorList>
            <person name="Gao J."/>
            <person name="Sun J."/>
        </authorList>
    </citation>
    <scope>NUCLEOTIDE SEQUENCE [LARGE SCALE GENOMIC DNA]</scope>
    <source>
        <strain evidence="2 3">W3</strain>
    </source>
</reference>
<dbReference type="EMBL" id="STGU01000002">
    <property type="protein sequence ID" value="THV38248.1"/>
    <property type="molecule type" value="Genomic_DNA"/>
</dbReference>
<organism evidence="2 3">
    <name type="scientific">Rhizobium rosettiformans W3</name>
    <dbReference type="NCBI Taxonomy" id="538378"/>
    <lineage>
        <taxon>Bacteria</taxon>
        <taxon>Pseudomonadati</taxon>
        <taxon>Pseudomonadota</taxon>
        <taxon>Alphaproteobacteria</taxon>
        <taxon>Hyphomicrobiales</taxon>
        <taxon>Rhizobiaceae</taxon>
        <taxon>Rhizobium/Agrobacterium group</taxon>
        <taxon>Rhizobium</taxon>
    </lineage>
</organism>
<feature type="transmembrane region" description="Helical" evidence="1">
    <location>
        <begin position="81"/>
        <end position="99"/>
    </location>
</feature>
<dbReference type="InterPro" id="IPR008407">
    <property type="entry name" value="Brnchd-chn_aa_trnsp_AzlD"/>
</dbReference>
<evidence type="ECO:0000256" key="1">
    <source>
        <dbReference type="SAM" id="Phobius"/>
    </source>
</evidence>
<keyword evidence="1" id="KW-0472">Membrane</keyword>
<dbReference type="Proteomes" id="UP000307378">
    <property type="component" value="Unassembled WGS sequence"/>
</dbReference>
<keyword evidence="1" id="KW-0812">Transmembrane</keyword>
<gene>
    <name evidence="2" type="ORF">FAA86_05520</name>
</gene>
<proteinExistence type="predicted"/>
<evidence type="ECO:0000313" key="2">
    <source>
        <dbReference type="EMBL" id="THV38248.1"/>
    </source>
</evidence>
<dbReference type="Pfam" id="PF05437">
    <property type="entry name" value="AzlD"/>
    <property type="match status" value="1"/>
</dbReference>
<dbReference type="RefSeq" id="WP_136538781.1">
    <property type="nucleotide sequence ID" value="NZ_STGU01000002.1"/>
</dbReference>
<protein>
    <submittedName>
        <fullName evidence="2">AzlD family protein</fullName>
    </submittedName>
</protein>